<accession>A0A382T2H0</accession>
<protein>
    <submittedName>
        <fullName evidence="1">Uncharacterized protein</fullName>
    </submittedName>
</protein>
<name>A0A382T2H0_9ZZZZ</name>
<dbReference type="Gene3D" id="3.40.50.1820">
    <property type="entry name" value="alpha/beta hydrolase"/>
    <property type="match status" value="1"/>
</dbReference>
<dbReference type="EMBL" id="UINC01133314">
    <property type="protein sequence ID" value="SVD16173.1"/>
    <property type="molecule type" value="Genomic_DNA"/>
</dbReference>
<evidence type="ECO:0000313" key="1">
    <source>
        <dbReference type="EMBL" id="SVD16173.1"/>
    </source>
</evidence>
<reference evidence="1" key="1">
    <citation type="submission" date="2018-05" db="EMBL/GenBank/DDBJ databases">
        <authorList>
            <person name="Lanie J.A."/>
            <person name="Ng W.-L."/>
            <person name="Kazmierczak K.M."/>
            <person name="Andrzejewski T.M."/>
            <person name="Davidsen T.M."/>
            <person name="Wayne K.J."/>
            <person name="Tettelin H."/>
            <person name="Glass J.I."/>
            <person name="Rusch D."/>
            <person name="Podicherti R."/>
            <person name="Tsui H.-C.T."/>
            <person name="Winkler M.E."/>
        </authorList>
    </citation>
    <scope>NUCLEOTIDE SEQUENCE</scope>
</reference>
<dbReference type="InterPro" id="IPR029058">
    <property type="entry name" value="AB_hydrolase_fold"/>
</dbReference>
<organism evidence="1">
    <name type="scientific">marine metagenome</name>
    <dbReference type="NCBI Taxonomy" id="408172"/>
    <lineage>
        <taxon>unclassified sequences</taxon>
        <taxon>metagenomes</taxon>
        <taxon>ecological metagenomes</taxon>
    </lineage>
</organism>
<gene>
    <name evidence="1" type="ORF">METZ01_LOCUS369027</name>
</gene>
<feature type="non-terminal residue" evidence="1">
    <location>
        <position position="1"/>
    </location>
</feature>
<proteinExistence type="predicted"/>
<dbReference type="AlphaFoldDB" id="A0A382T2H0"/>
<sequence>NLGFEGVVPAPVSTPALLLVGDADVFEAATGGPAAAYARLDPPKYQVMIRDAPHVWFGDGDHIPPDNLNPDCIWFEENTGSRPPLCAERRPLIRPTRQKEITRYALLSFFDAYLKSDTNSLALLNMIDKTFEEVILRTEKPIGHAP</sequence>